<proteinExistence type="inferred from homology"/>
<dbReference type="InterPro" id="IPR015991">
    <property type="entry name" value="TatD/YcfH-like"/>
</dbReference>
<evidence type="ECO:0000256" key="4">
    <source>
        <dbReference type="PIRSR" id="PIRSR005902-1"/>
    </source>
</evidence>
<keyword evidence="2 4" id="KW-0479">Metal-binding</keyword>
<dbReference type="PIRSF" id="PIRSF005902">
    <property type="entry name" value="DNase_TatD"/>
    <property type="match status" value="1"/>
</dbReference>
<feature type="binding site" evidence="4">
    <location>
        <position position="204"/>
    </location>
    <ligand>
        <name>a divalent metal cation</name>
        <dbReference type="ChEBI" id="CHEBI:60240"/>
        <label>1</label>
    </ligand>
</feature>
<dbReference type="PANTHER" id="PTHR46124">
    <property type="entry name" value="D-AMINOACYL-TRNA DEACYLASE"/>
    <property type="match status" value="1"/>
</dbReference>
<feature type="binding site" evidence="4">
    <location>
        <position position="6"/>
    </location>
    <ligand>
        <name>a divalent metal cation</name>
        <dbReference type="ChEBI" id="CHEBI:60240"/>
        <label>1</label>
    </ligand>
</feature>
<accession>A0A1B2EA54</accession>
<dbReference type="GO" id="GO:0005829">
    <property type="term" value="C:cytosol"/>
    <property type="evidence" value="ECO:0007669"/>
    <property type="project" value="TreeGrafter"/>
</dbReference>
<dbReference type="GO" id="GO:0046872">
    <property type="term" value="F:metal ion binding"/>
    <property type="evidence" value="ECO:0007669"/>
    <property type="project" value="UniProtKB-KW"/>
</dbReference>
<dbReference type="PANTHER" id="PTHR46124:SF2">
    <property type="entry name" value="D-AMINOACYL-TRNA DEACYLASE"/>
    <property type="match status" value="1"/>
</dbReference>
<dbReference type="KEGG" id="moc:BB934_00050"/>
<dbReference type="Gene3D" id="3.20.20.140">
    <property type="entry name" value="Metal-dependent hydrolases"/>
    <property type="match status" value="1"/>
</dbReference>
<dbReference type="NCBIfam" id="TIGR00010">
    <property type="entry name" value="YchF/TatD family DNA exonuclease"/>
    <property type="match status" value="1"/>
</dbReference>
<comment type="similarity">
    <text evidence="1">Belongs to the metallo-dependent hydrolases superfamily. TatD-type hydrolase family.</text>
</comment>
<dbReference type="InterPro" id="IPR032466">
    <property type="entry name" value="Metal_Hydrolase"/>
</dbReference>
<dbReference type="FunFam" id="3.20.20.140:FF:000005">
    <property type="entry name" value="TatD family hydrolase"/>
    <property type="match status" value="1"/>
</dbReference>
<dbReference type="AlphaFoldDB" id="A0A1B2EA54"/>
<dbReference type="OrthoDB" id="9810005at2"/>
<organism evidence="5">
    <name type="scientific">Microvirga ossetica</name>
    <dbReference type="NCBI Taxonomy" id="1882682"/>
    <lineage>
        <taxon>Bacteria</taxon>
        <taxon>Pseudomonadati</taxon>
        <taxon>Pseudomonadota</taxon>
        <taxon>Alphaproteobacteria</taxon>
        <taxon>Hyphomicrobiales</taxon>
        <taxon>Methylobacteriaceae</taxon>
        <taxon>Microvirga</taxon>
    </lineage>
</organism>
<evidence type="ECO:0000256" key="3">
    <source>
        <dbReference type="ARBA" id="ARBA00022801"/>
    </source>
</evidence>
<dbReference type="SUPFAM" id="SSF51556">
    <property type="entry name" value="Metallo-dependent hydrolases"/>
    <property type="match status" value="1"/>
</dbReference>
<dbReference type="GO" id="GO:0016788">
    <property type="term" value="F:hydrolase activity, acting on ester bonds"/>
    <property type="evidence" value="ECO:0007669"/>
    <property type="project" value="InterPro"/>
</dbReference>
<reference evidence="5" key="1">
    <citation type="submission" date="2016-07" db="EMBL/GenBank/DDBJ databases">
        <title>Microvirga ossetica sp. nov. a new species of rhizobia isolated from root nodules of the legume species Vicia alpestris Steven originated from North Ossetia region in the Caucasus.</title>
        <authorList>
            <person name="Safronova V.I."/>
            <person name="Kuznetsova I.G."/>
            <person name="Sazanova A.L."/>
            <person name="Belimov A."/>
            <person name="Andronov E."/>
            <person name="Osledkin Y.S."/>
            <person name="Onishchuk O.P."/>
            <person name="Kurchak O.N."/>
            <person name="Shaposhnikov A.I."/>
            <person name="Willems A."/>
            <person name="Tikhonovich I.A."/>
        </authorList>
    </citation>
    <scope>NUCLEOTIDE SEQUENCE [LARGE SCALE GENOMIC DNA]</scope>
    <source>
        <strain evidence="5">V5/3M</strain>
    </source>
</reference>
<dbReference type="InterPro" id="IPR018228">
    <property type="entry name" value="DNase_TatD-rel_CS"/>
</dbReference>
<dbReference type="InterPro" id="IPR001130">
    <property type="entry name" value="TatD-like"/>
</dbReference>
<feature type="binding site" evidence="4">
    <location>
        <position position="154"/>
    </location>
    <ligand>
        <name>a divalent metal cation</name>
        <dbReference type="ChEBI" id="CHEBI:60240"/>
        <label>2</label>
    </ligand>
</feature>
<feature type="binding site" evidence="4">
    <location>
        <position position="128"/>
    </location>
    <ligand>
        <name>a divalent metal cation</name>
        <dbReference type="ChEBI" id="CHEBI:60240"/>
        <label>2</label>
    </ligand>
</feature>
<sequence>MLVDSHCHLDFPDFQSRLPEVLAAAASAGVGRMVTISTHVARFDTYRALAEAHESVYCTIGTHPHNAAVEPDVPADRLVALSRHPRCIAIGEAGLDYHYDKSPRDVQQQVFRTHIAAARETGLPLVIHARNADDDMIRILTEETGRGRFDAVLHCFSSGEKLAQVGVELGLYVSFSGILTFRNSEDIRRIAANVPHDRLLVETDAPYLAPVPYRGKTNEPAFVAHTAHVLADVIGVADQAVAELTTANFYRLFAKAAAADAAQGQVLAS</sequence>
<feature type="binding site" evidence="4">
    <location>
        <position position="8"/>
    </location>
    <ligand>
        <name>a divalent metal cation</name>
        <dbReference type="ChEBI" id="CHEBI:60240"/>
        <label>1</label>
    </ligand>
</feature>
<dbReference type="GO" id="GO:0004536">
    <property type="term" value="F:DNA nuclease activity"/>
    <property type="evidence" value="ECO:0007669"/>
    <property type="project" value="InterPro"/>
</dbReference>
<dbReference type="EMBL" id="CP016616">
    <property type="protein sequence ID" value="ANY76807.1"/>
    <property type="molecule type" value="Genomic_DNA"/>
</dbReference>
<dbReference type="Pfam" id="PF01026">
    <property type="entry name" value="TatD_DNase"/>
    <property type="match status" value="1"/>
</dbReference>
<keyword evidence="3" id="KW-0378">Hydrolase</keyword>
<dbReference type="PROSITE" id="PS01090">
    <property type="entry name" value="TATD_2"/>
    <property type="match status" value="1"/>
</dbReference>
<feature type="binding site" evidence="4">
    <location>
        <position position="92"/>
    </location>
    <ligand>
        <name>a divalent metal cation</name>
        <dbReference type="ChEBI" id="CHEBI:60240"/>
        <label>1</label>
    </ligand>
</feature>
<dbReference type="RefSeq" id="WP_099507732.1">
    <property type="nucleotide sequence ID" value="NZ_CP016616.1"/>
</dbReference>
<evidence type="ECO:0000256" key="2">
    <source>
        <dbReference type="ARBA" id="ARBA00022723"/>
    </source>
</evidence>
<dbReference type="PROSITE" id="PS01137">
    <property type="entry name" value="TATD_1"/>
    <property type="match status" value="1"/>
</dbReference>
<protein>
    <submittedName>
        <fullName evidence="5">LuxR family transcriptional regulator</fullName>
    </submittedName>
</protein>
<evidence type="ECO:0000256" key="1">
    <source>
        <dbReference type="ARBA" id="ARBA00009275"/>
    </source>
</evidence>
<dbReference type="CDD" id="cd01310">
    <property type="entry name" value="TatD_DNAse"/>
    <property type="match status" value="1"/>
</dbReference>
<name>A0A1B2EA54_9HYPH</name>
<evidence type="ECO:0000313" key="5">
    <source>
        <dbReference type="EMBL" id="ANY76807.1"/>
    </source>
</evidence>
<gene>
    <name evidence="5" type="ORF">BB934_00050</name>
</gene>